<feature type="coiled-coil region" evidence="1">
    <location>
        <begin position="123"/>
        <end position="173"/>
    </location>
</feature>
<keyword evidence="1" id="KW-0175">Coiled coil</keyword>
<protein>
    <submittedName>
        <fullName evidence="3">AXIN2</fullName>
    </submittedName>
</protein>
<proteinExistence type="predicted"/>
<name>A0A0R3TEJ1_RODNA</name>
<dbReference type="STRING" id="102285.A0A0R3TEJ1"/>
<dbReference type="InterPro" id="IPR011174">
    <property type="entry name" value="ERM"/>
</dbReference>
<dbReference type="WBParaSite" id="HNAJ_0000548001-mRNA-1">
    <property type="protein sequence ID" value="HNAJ_0000548001-mRNA-1"/>
    <property type="gene ID" value="HNAJ_0000548001"/>
</dbReference>
<dbReference type="SUPFAM" id="SSF50729">
    <property type="entry name" value="PH domain-like"/>
    <property type="match status" value="1"/>
</dbReference>
<evidence type="ECO:0000256" key="2">
    <source>
        <dbReference type="SAM" id="MobiDB-lite"/>
    </source>
</evidence>
<dbReference type="GO" id="GO:0003779">
    <property type="term" value="F:actin binding"/>
    <property type="evidence" value="ECO:0007669"/>
    <property type="project" value="InterPro"/>
</dbReference>
<feature type="region of interest" description="Disordered" evidence="2">
    <location>
        <begin position="173"/>
        <end position="278"/>
    </location>
</feature>
<feature type="region of interest" description="Disordered" evidence="2">
    <location>
        <begin position="1"/>
        <end position="29"/>
    </location>
</feature>
<accession>A0A0R3TEJ1</accession>
<feature type="compositionally biased region" description="Acidic residues" evidence="2">
    <location>
        <begin position="205"/>
        <end position="231"/>
    </location>
</feature>
<organism evidence="3">
    <name type="scientific">Rodentolepis nana</name>
    <name type="common">Dwarf tapeworm</name>
    <name type="synonym">Hymenolepis nana</name>
    <dbReference type="NCBI Taxonomy" id="102285"/>
    <lineage>
        <taxon>Eukaryota</taxon>
        <taxon>Metazoa</taxon>
        <taxon>Spiralia</taxon>
        <taxon>Lophotrochozoa</taxon>
        <taxon>Platyhelminthes</taxon>
        <taxon>Cestoda</taxon>
        <taxon>Eucestoda</taxon>
        <taxon>Cyclophyllidea</taxon>
        <taxon>Hymenolepididae</taxon>
        <taxon>Rodentolepis</taxon>
    </lineage>
</organism>
<evidence type="ECO:0000313" key="3">
    <source>
        <dbReference type="WBParaSite" id="HNAJ_0000548001-mRNA-1"/>
    </source>
</evidence>
<sequence length="357" mass="38126">LPRESTTTYGGGSSTGVQPHRSMVSVSPASDFTSGGVGGGGIFSGSGVSSGGSVASGPLMSSRQGTTVIEIWLAEPYQIFIFGHPSGDRCQPAKNIIHLCAGNHSLFMRRRQPDSIDVQQMKAHEREERIRRETERARLLRERSEKAAALKLNAALESRCAELESALRSAAVAAGSLSPTSPVEPLLSSRRSSSRRKGMFKTGESGEEEGSAVAVENEDDVADGENLEEDVELRRRIGVQFSSREPQECPSIPSGYSRLQHQPRSITRRGGEGKKVKGGLVESPSIAVGSVEIASHQGTHTGIYEGFILVQSTAESAPPTRSEPAIPHTQTWSPYYALSPGKQISSISHCGKETESG</sequence>
<evidence type="ECO:0000256" key="1">
    <source>
        <dbReference type="SAM" id="Coils"/>
    </source>
</evidence>
<reference evidence="3" key="1">
    <citation type="submission" date="2017-02" db="UniProtKB">
        <authorList>
            <consortium name="WormBaseParasite"/>
        </authorList>
    </citation>
    <scope>IDENTIFICATION</scope>
</reference>
<dbReference type="AlphaFoldDB" id="A0A0R3TEJ1"/>
<dbReference type="PANTHER" id="PTHR23281">
    <property type="entry name" value="MERLIN/MOESIN/EZRIN/RADIXIN"/>
    <property type="match status" value="1"/>
</dbReference>
<dbReference type="Gene3D" id="1.20.5.450">
    <property type="match status" value="1"/>
</dbReference>